<feature type="transmembrane region" description="Helical" evidence="1">
    <location>
        <begin position="369"/>
        <end position="392"/>
    </location>
</feature>
<comment type="caution">
    <text evidence="2">The sequence shown here is derived from an EMBL/GenBank/DDBJ whole genome shotgun (WGS) entry which is preliminary data.</text>
</comment>
<sequence length="396" mass="44524">MMFLLLPAFTVSSVDIKHLSAFLRCSNLTISTKKTLLFKLDRHPIFLVNQFFSIPSLTLKSLKIKDSSVPLFYGNRIHLNLIDVDFYNIFNRTIKIENHIYVDDGAGVVESNLTLLHCRFYDCVYHDDFGGALGIINSSVICRDSIFEACISLYGGAVYAENSKLKFQNSNFTYNYANKAGSMALSSCSTELSNCVFYLCEAKLASTVSFYRDEGFFVEKCKFVNNIADEGVCVHINNAKGLIRQCEFFHNICESMSIGSGNSGVICCNNPQVNIVSCKFAENTKDVGYEPDIDIYVSGTGLTSVRFCQFDKKVEYAILKIPKQDLYLHITNCEHKIEMDFVSQKIMRDSSQYSDTFKNNFSNSQSLNFLIVAITGTVVMLIFVICFLSCLVGSLF</sequence>
<protein>
    <recommendedName>
        <fullName evidence="4">Right handed beta helix domain-containing protein</fullName>
    </recommendedName>
</protein>
<keyword evidence="3" id="KW-1185">Reference proteome</keyword>
<dbReference type="AlphaFoldDB" id="A0A1J4KS20"/>
<dbReference type="VEuPathDB" id="TrichDB:TRFO_15625"/>
<dbReference type="Proteomes" id="UP000179807">
    <property type="component" value="Unassembled WGS sequence"/>
</dbReference>
<gene>
    <name evidence="2" type="ORF">TRFO_15625</name>
</gene>
<evidence type="ECO:0000256" key="1">
    <source>
        <dbReference type="SAM" id="Phobius"/>
    </source>
</evidence>
<dbReference type="InterPro" id="IPR011050">
    <property type="entry name" value="Pectin_lyase_fold/virulence"/>
</dbReference>
<evidence type="ECO:0000313" key="3">
    <source>
        <dbReference type="Proteomes" id="UP000179807"/>
    </source>
</evidence>
<dbReference type="EMBL" id="MLAK01000422">
    <property type="protein sequence ID" value="OHT14089.1"/>
    <property type="molecule type" value="Genomic_DNA"/>
</dbReference>
<evidence type="ECO:0008006" key="4">
    <source>
        <dbReference type="Google" id="ProtNLM"/>
    </source>
</evidence>
<evidence type="ECO:0000313" key="2">
    <source>
        <dbReference type="EMBL" id="OHT14089.1"/>
    </source>
</evidence>
<proteinExistence type="predicted"/>
<accession>A0A1J4KS20</accession>
<reference evidence="2" key="1">
    <citation type="submission" date="2016-10" db="EMBL/GenBank/DDBJ databases">
        <authorList>
            <person name="Benchimol M."/>
            <person name="Almeida L.G."/>
            <person name="Vasconcelos A.T."/>
            <person name="Perreira-Neves A."/>
            <person name="Rosa I.A."/>
            <person name="Tasca T."/>
            <person name="Bogo M.R."/>
            <person name="de Souza W."/>
        </authorList>
    </citation>
    <scope>NUCLEOTIDE SEQUENCE [LARGE SCALE GENOMIC DNA]</scope>
    <source>
        <strain evidence="2">K</strain>
    </source>
</reference>
<name>A0A1J4KS20_9EUKA</name>
<dbReference type="GeneID" id="94833194"/>
<keyword evidence="1" id="KW-0472">Membrane</keyword>
<keyword evidence="1" id="KW-0812">Transmembrane</keyword>
<dbReference type="RefSeq" id="XP_068367225.1">
    <property type="nucleotide sequence ID" value="XM_068498490.1"/>
</dbReference>
<organism evidence="2 3">
    <name type="scientific">Tritrichomonas foetus</name>
    <dbReference type="NCBI Taxonomy" id="1144522"/>
    <lineage>
        <taxon>Eukaryota</taxon>
        <taxon>Metamonada</taxon>
        <taxon>Parabasalia</taxon>
        <taxon>Tritrichomonadida</taxon>
        <taxon>Tritrichomonadidae</taxon>
        <taxon>Tritrichomonas</taxon>
    </lineage>
</organism>
<dbReference type="SUPFAM" id="SSF51126">
    <property type="entry name" value="Pectin lyase-like"/>
    <property type="match status" value="1"/>
</dbReference>
<keyword evidence="1" id="KW-1133">Transmembrane helix</keyword>